<reference evidence="2 3" key="1">
    <citation type="journal article" date="2016" name="Mol. Biol. Evol.">
        <title>Comparative Genomics of Early-Diverging Mushroom-Forming Fungi Provides Insights into the Origins of Lignocellulose Decay Capabilities.</title>
        <authorList>
            <person name="Nagy L.G."/>
            <person name="Riley R."/>
            <person name="Tritt A."/>
            <person name="Adam C."/>
            <person name="Daum C."/>
            <person name="Floudas D."/>
            <person name="Sun H."/>
            <person name="Yadav J.S."/>
            <person name="Pangilinan J."/>
            <person name="Larsson K.H."/>
            <person name="Matsuura K."/>
            <person name="Barry K."/>
            <person name="Labutti K."/>
            <person name="Kuo R."/>
            <person name="Ohm R.A."/>
            <person name="Bhattacharya S.S."/>
            <person name="Shirouzu T."/>
            <person name="Yoshinaga Y."/>
            <person name="Martin F.M."/>
            <person name="Grigoriev I.V."/>
            <person name="Hibbett D.S."/>
        </authorList>
    </citation>
    <scope>NUCLEOTIDE SEQUENCE [LARGE SCALE GENOMIC DNA]</scope>
    <source>
        <strain evidence="2 3">CBS 109695</strain>
    </source>
</reference>
<dbReference type="AlphaFoldDB" id="A0A167X9C4"/>
<keyword evidence="3" id="KW-1185">Reference proteome</keyword>
<evidence type="ECO:0000313" key="2">
    <source>
        <dbReference type="EMBL" id="KZP06967.1"/>
    </source>
</evidence>
<name>A0A167X9C4_9AGAM</name>
<organism evidence="2 3">
    <name type="scientific">Athelia psychrophila</name>
    <dbReference type="NCBI Taxonomy" id="1759441"/>
    <lineage>
        <taxon>Eukaryota</taxon>
        <taxon>Fungi</taxon>
        <taxon>Dikarya</taxon>
        <taxon>Basidiomycota</taxon>
        <taxon>Agaricomycotina</taxon>
        <taxon>Agaricomycetes</taxon>
        <taxon>Agaricomycetidae</taxon>
        <taxon>Atheliales</taxon>
        <taxon>Atheliaceae</taxon>
        <taxon>Athelia</taxon>
    </lineage>
</organism>
<proteinExistence type="predicted"/>
<dbReference type="EMBL" id="KV417766">
    <property type="protein sequence ID" value="KZP06967.1"/>
    <property type="molecule type" value="Genomic_DNA"/>
</dbReference>
<evidence type="ECO:0000256" key="1">
    <source>
        <dbReference type="SAM" id="MobiDB-lite"/>
    </source>
</evidence>
<feature type="region of interest" description="Disordered" evidence="1">
    <location>
        <begin position="165"/>
        <end position="202"/>
    </location>
</feature>
<gene>
    <name evidence="2" type="ORF">FIBSPDRAFT_296895</name>
</gene>
<sequence>MRMKDWMGTGDGKEWDENRYAGYSLRLARNTARPIQRDPQCERAGDVEKRCTDGDHDERGAAADGRKQRAVGMSLRPDNRSFPSPNPHQIRVRRLPLVKRDTFICACTSAQTPHAVMGPGGGSSCSGSAWLSAASAGTMSTQRSSGSGKRGSCGTPVASAMNEATGGARQGGLPAGAKRYAQKSRRGGREPAHVPRGWGGVQVGGDQHRVGYRAGCEHPCMGAGVGGGVPGR</sequence>
<dbReference type="Proteomes" id="UP000076532">
    <property type="component" value="Unassembled WGS sequence"/>
</dbReference>
<evidence type="ECO:0000313" key="3">
    <source>
        <dbReference type="Proteomes" id="UP000076532"/>
    </source>
</evidence>
<feature type="region of interest" description="Disordered" evidence="1">
    <location>
        <begin position="34"/>
        <end position="69"/>
    </location>
</feature>
<feature type="compositionally biased region" description="Basic and acidic residues" evidence="1">
    <location>
        <begin position="35"/>
        <end position="67"/>
    </location>
</feature>
<accession>A0A167X9C4</accession>
<protein>
    <submittedName>
        <fullName evidence="2">Uncharacterized protein</fullName>
    </submittedName>
</protein>